<dbReference type="AlphaFoldDB" id="A0A942Z6A1"/>
<dbReference type="Pfam" id="PF07228">
    <property type="entry name" value="SpoIIE"/>
    <property type="match status" value="1"/>
</dbReference>
<dbReference type="PANTHER" id="PTHR43156">
    <property type="entry name" value="STAGE II SPORULATION PROTEIN E-RELATED"/>
    <property type="match status" value="1"/>
</dbReference>
<dbReference type="EMBL" id="WSFT01000029">
    <property type="protein sequence ID" value="MBS4538266.1"/>
    <property type="molecule type" value="Genomic_DNA"/>
</dbReference>
<proteinExistence type="predicted"/>
<sequence>MKRNILIVDDLPRNVELISAIVSSTLKDINIYKADDGIKALKVIYNNDIDLVILDLALPKKDGLEVLSEIKSSENHKDIPVIVHSGISNKDVIKKTLEIGAMDYFIKPLKSEDIDFFIPIKIKNALEYYTHKKYLLTKDKINKEEIDLAKILQNSLMFNHKTDDNVEVYGKYLPSTGLGGDCYDTITIKDKTWFMIADIMGHGVASAMVSFMVKALFNQLATYDLSPKDLLESMNATYCSMMEKYNEIIFSIFVGTIHNDELIYSSAGHPYPILYKKSKKEASFLKRNDTLMGISSDTTFHDSKVNIESEDLIFLYTDGLYERSKSMHSIDTVMNYLHSYESLLSPTPVRFINKILERLTMNKAKNDDIAILTIKKK</sequence>
<dbReference type="GO" id="GO:0000160">
    <property type="term" value="P:phosphorelay signal transduction system"/>
    <property type="evidence" value="ECO:0007669"/>
    <property type="project" value="InterPro"/>
</dbReference>
<keyword evidence="2" id="KW-0597">Phosphoprotein</keyword>
<dbReference type="SMART" id="SM00331">
    <property type="entry name" value="PP2C_SIG"/>
    <property type="match status" value="1"/>
</dbReference>
<dbReference type="GO" id="GO:0016791">
    <property type="term" value="F:phosphatase activity"/>
    <property type="evidence" value="ECO:0007669"/>
    <property type="project" value="TreeGrafter"/>
</dbReference>
<gene>
    <name evidence="4" type="ORF">GOQ27_07310</name>
</gene>
<dbReference type="Gene3D" id="3.40.50.2300">
    <property type="match status" value="1"/>
</dbReference>
<evidence type="ECO:0000313" key="4">
    <source>
        <dbReference type="EMBL" id="MBS4538266.1"/>
    </source>
</evidence>
<evidence type="ECO:0000256" key="1">
    <source>
        <dbReference type="ARBA" id="ARBA00022801"/>
    </source>
</evidence>
<reference evidence="4" key="1">
    <citation type="submission" date="2019-12" db="EMBL/GenBank/DDBJ databases">
        <title>Clostridiaceae gen. nov. sp. nov., isolated from sediment in Xinjiang, China.</title>
        <authorList>
            <person name="Zhang R."/>
        </authorList>
    </citation>
    <scope>NUCLEOTIDE SEQUENCE</scope>
    <source>
        <strain evidence="4">D2Q-11</strain>
    </source>
</reference>
<keyword evidence="5" id="KW-1185">Reference proteome</keyword>
<keyword evidence="1" id="KW-0378">Hydrolase</keyword>
<organism evidence="4 5">
    <name type="scientific">Anaeromonas frigoriresistens</name>
    <dbReference type="NCBI Taxonomy" id="2683708"/>
    <lineage>
        <taxon>Bacteria</taxon>
        <taxon>Bacillati</taxon>
        <taxon>Bacillota</taxon>
        <taxon>Tissierellia</taxon>
        <taxon>Tissierellales</taxon>
        <taxon>Thermohalobacteraceae</taxon>
        <taxon>Anaeromonas</taxon>
    </lineage>
</organism>
<evidence type="ECO:0000256" key="2">
    <source>
        <dbReference type="PROSITE-ProRule" id="PRU00169"/>
    </source>
</evidence>
<dbReference type="Proteomes" id="UP000724672">
    <property type="component" value="Unassembled WGS sequence"/>
</dbReference>
<evidence type="ECO:0000259" key="3">
    <source>
        <dbReference type="PROSITE" id="PS50110"/>
    </source>
</evidence>
<dbReference type="SUPFAM" id="SSF52172">
    <property type="entry name" value="CheY-like"/>
    <property type="match status" value="1"/>
</dbReference>
<dbReference type="CDD" id="cd00156">
    <property type="entry name" value="REC"/>
    <property type="match status" value="1"/>
</dbReference>
<evidence type="ECO:0000313" key="5">
    <source>
        <dbReference type="Proteomes" id="UP000724672"/>
    </source>
</evidence>
<dbReference type="Pfam" id="PF00072">
    <property type="entry name" value="Response_reg"/>
    <property type="match status" value="1"/>
</dbReference>
<comment type="caution">
    <text evidence="4">The sequence shown here is derived from an EMBL/GenBank/DDBJ whole genome shotgun (WGS) entry which is preliminary data.</text>
</comment>
<feature type="domain" description="Response regulatory" evidence="3">
    <location>
        <begin position="4"/>
        <end position="122"/>
    </location>
</feature>
<dbReference type="InterPro" id="IPR011006">
    <property type="entry name" value="CheY-like_superfamily"/>
</dbReference>
<name>A0A942Z6A1_9FIRM</name>
<dbReference type="InterPro" id="IPR052016">
    <property type="entry name" value="Bact_Sigma-Reg"/>
</dbReference>
<dbReference type="InterPro" id="IPR036457">
    <property type="entry name" value="PPM-type-like_dom_sf"/>
</dbReference>
<dbReference type="Gene3D" id="3.60.40.10">
    <property type="entry name" value="PPM-type phosphatase domain"/>
    <property type="match status" value="1"/>
</dbReference>
<dbReference type="PANTHER" id="PTHR43156:SF2">
    <property type="entry name" value="STAGE II SPORULATION PROTEIN E"/>
    <property type="match status" value="1"/>
</dbReference>
<protein>
    <submittedName>
        <fullName evidence="4">Fused response regulator/phosphatase</fullName>
    </submittedName>
</protein>
<dbReference type="InterPro" id="IPR001932">
    <property type="entry name" value="PPM-type_phosphatase-like_dom"/>
</dbReference>
<dbReference type="SUPFAM" id="SSF81606">
    <property type="entry name" value="PP2C-like"/>
    <property type="match status" value="1"/>
</dbReference>
<accession>A0A942Z6A1</accession>
<dbReference type="SMART" id="SM00448">
    <property type="entry name" value="REC"/>
    <property type="match status" value="1"/>
</dbReference>
<dbReference type="RefSeq" id="WP_203366191.1">
    <property type="nucleotide sequence ID" value="NZ_WSFT01000029.1"/>
</dbReference>
<feature type="modified residue" description="4-aspartylphosphate" evidence="2">
    <location>
        <position position="55"/>
    </location>
</feature>
<dbReference type="InterPro" id="IPR001789">
    <property type="entry name" value="Sig_transdc_resp-reg_receiver"/>
</dbReference>
<dbReference type="PROSITE" id="PS50110">
    <property type="entry name" value="RESPONSE_REGULATORY"/>
    <property type="match status" value="1"/>
</dbReference>